<accession>A0A9D1ACE2</accession>
<gene>
    <name evidence="5" type="ORF">IAB31_07720</name>
</gene>
<evidence type="ECO:0000259" key="4">
    <source>
        <dbReference type="Pfam" id="PF00294"/>
    </source>
</evidence>
<evidence type="ECO:0000256" key="1">
    <source>
        <dbReference type="ARBA" id="ARBA00010688"/>
    </source>
</evidence>
<comment type="caution">
    <text evidence="5">The sequence shown here is derived from an EMBL/GenBank/DDBJ whole genome shotgun (WGS) entry which is preliminary data.</text>
</comment>
<feature type="domain" description="Carbohydrate kinase PfkB" evidence="4">
    <location>
        <begin position="34"/>
        <end position="348"/>
    </location>
</feature>
<reference evidence="5" key="1">
    <citation type="submission" date="2020-10" db="EMBL/GenBank/DDBJ databases">
        <authorList>
            <person name="Gilroy R."/>
        </authorList>
    </citation>
    <scope>NUCLEOTIDE SEQUENCE</scope>
    <source>
        <strain evidence="5">ChiSjej4B22-8148</strain>
    </source>
</reference>
<dbReference type="Gene3D" id="3.40.1190.20">
    <property type="match status" value="1"/>
</dbReference>
<dbReference type="InterPro" id="IPR011611">
    <property type="entry name" value="PfkB_dom"/>
</dbReference>
<dbReference type="SUPFAM" id="SSF53613">
    <property type="entry name" value="Ribokinase-like"/>
    <property type="match status" value="1"/>
</dbReference>
<evidence type="ECO:0000313" key="5">
    <source>
        <dbReference type="EMBL" id="HIR13795.1"/>
    </source>
</evidence>
<dbReference type="InterPro" id="IPR050306">
    <property type="entry name" value="PfkB_Carbo_kinase"/>
</dbReference>
<dbReference type="Pfam" id="PF00294">
    <property type="entry name" value="PfkB"/>
    <property type="match status" value="1"/>
</dbReference>
<evidence type="ECO:0000313" key="6">
    <source>
        <dbReference type="Proteomes" id="UP000886757"/>
    </source>
</evidence>
<keyword evidence="3 5" id="KW-0418">Kinase</keyword>
<evidence type="ECO:0000256" key="2">
    <source>
        <dbReference type="ARBA" id="ARBA00022679"/>
    </source>
</evidence>
<dbReference type="PANTHER" id="PTHR43085">
    <property type="entry name" value="HEXOKINASE FAMILY MEMBER"/>
    <property type="match status" value="1"/>
</dbReference>
<reference evidence="5" key="2">
    <citation type="journal article" date="2021" name="PeerJ">
        <title>Extensive microbial diversity within the chicken gut microbiome revealed by metagenomics and culture.</title>
        <authorList>
            <person name="Gilroy R."/>
            <person name="Ravi A."/>
            <person name="Getino M."/>
            <person name="Pursley I."/>
            <person name="Horton D.L."/>
            <person name="Alikhan N.F."/>
            <person name="Baker D."/>
            <person name="Gharbi K."/>
            <person name="Hall N."/>
            <person name="Watson M."/>
            <person name="Adriaenssens E.M."/>
            <person name="Foster-Nyarko E."/>
            <person name="Jarju S."/>
            <person name="Secka A."/>
            <person name="Antonio M."/>
            <person name="Oren A."/>
            <person name="Chaudhuri R.R."/>
            <person name="La Ragione R."/>
            <person name="Hildebrand F."/>
            <person name="Pallen M.J."/>
        </authorList>
    </citation>
    <scope>NUCLEOTIDE SEQUENCE</scope>
    <source>
        <strain evidence="5">ChiSjej4B22-8148</strain>
    </source>
</reference>
<protein>
    <submittedName>
        <fullName evidence="5">Carbohydrate kinase family protein</fullName>
    </submittedName>
</protein>
<dbReference type="PANTHER" id="PTHR43085:SF57">
    <property type="entry name" value="CARBOHYDRATE KINASE PFKB DOMAIN-CONTAINING PROTEIN"/>
    <property type="match status" value="1"/>
</dbReference>
<dbReference type="AlphaFoldDB" id="A0A9D1ACE2"/>
<evidence type="ECO:0000256" key="3">
    <source>
        <dbReference type="ARBA" id="ARBA00022777"/>
    </source>
</evidence>
<dbReference type="GO" id="GO:0016301">
    <property type="term" value="F:kinase activity"/>
    <property type="evidence" value="ECO:0007669"/>
    <property type="project" value="UniProtKB-KW"/>
</dbReference>
<dbReference type="InterPro" id="IPR029056">
    <property type="entry name" value="Ribokinase-like"/>
</dbReference>
<dbReference type="EMBL" id="DVGK01000086">
    <property type="protein sequence ID" value="HIR13795.1"/>
    <property type="molecule type" value="Genomic_DNA"/>
</dbReference>
<dbReference type="Proteomes" id="UP000886757">
    <property type="component" value="Unassembled WGS sequence"/>
</dbReference>
<keyword evidence="2" id="KW-0808">Transferase</keyword>
<organism evidence="5 6">
    <name type="scientific">Candidatus Choladousia intestinavium</name>
    <dbReference type="NCBI Taxonomy" id="2840727"/>
    <lineage>
        <taxon>Bacteria</taxon>
        <taxon>Bacillati</taxon>
        <taxon>Bacillota</taxon>
        <taxon>Clostridia</taxon>
        <taxon>Lachnospirales</taxon>
        <taxon>Lachnospiraceae</taxon>
        <taxon>Lachnospiraceae incertae sedis</taxon>
        <taxon>Candidatus Choladousia</taxon>
    </lineage>
</organism>
<name>A0A9D1ACE2_9FIRM</name>
<proteinExistence type="inferred from homology"/>
<comment type="similarity">
    <text evidence="1">Belongs to the carbohydrate kinase PfkB family.</text>
</comment>
<sequence length="379" mass="41432">MVHKKIAVAGHICVDLTPVFPPGEKGSVREALVPGRLLHMEGMDIHTGGVVSNTGLALKKLGASVELMGKVGKDELGRLVLEIMRSHGICRGITEDDSCTTSYTIALAIPGLDRIFLHNPGANDTYASEDIREEGLEDAALFHFGYPPLMRRMYENGGRELLRIFRRVKEKGIATSLDMAAVDADSDAGKADWREILKSVLPYVDFFMPSAEELLFMMDRERYDFLQKAADGGEILQVLEIDRDIRPLGEALIQMGAAVVLIKCGALGIYYRTASKERLKKAGKLFEETGQWENREGFEKSYKPERVLSGTGAGDTTIAAFLLAALKGRSLEQSLKVAAAAGASCVEALDALGGLKSFEELERKIRNGWEKNESGGVRP</sequence>